<organism evidence="2 3">
    <name type="scientific">Bittarella massiliensis</name>
    <name type="common">ex Durand et al. 2017</name>
    <dbReference type="NCBI Taxonomy" id="1720313"/>
    <lineage>
        <taxon>Bacteria</taxon>
        <taxon>Bacillati</taxon>
        <taxon>Bacillota</taxon>
        <taxon>Clostridia</taxon>
        <taxon>Eubacteriales</taxon>
        <taxon>Oscillospiraceae</taxon>
        <taxon>Bittarella (ex Durand et al. 2017)</taxon>
    </lineage>
</organism>
<dbReference type="Proteomes" id="UP001205063">
    <property type="component" value="Unassembled WGS sequence"/>
</dbReference>
<proteinExistence type="predicted"/>
<dbReference type="InterPro" id="IPR028098">
    <property type="entry name" value="Glyco_trans_4-like_N"/>
</dbReference>
<dbReference type="PANTHER" id="PTHR45947">
    <property type="entry name" value="SULFOQUINOVOSYL TRANSFERASE SQD2"/>
    <property type="match status" value="1"/>
</dbReference>
<sequence>MKTVAIFQSDLKVGGIQKSLVNLLAMLPSEEFEIDVFLFDNVVFYDLSEIGDNVHFYFLKPYIYWNRFVYFGLIRLFHQKKLSDKIYDLAIDFNSYRNECAVGALSVSASKRVMWIHNDVSIKKKEEPKYRILTHFFKGKYRYFDEFVAVSAGIVEPFAHETGVDPSKIRVVPNFINANEIHRKVLTPIAFQVNPAEYNLVSMGRLCHQKGFDILLKEFSQVIDQRKDIHLYLIGDGPERERLLAQTANLNIESFVTFLGNQENPFPYLAKMDGFILDSRYEGQGMVLWEAKAVGLTLFLPRRLEKYNDGLSGCDNIVDSLIKAQKTERKLSSLTEYNQKALFGIQSLFK</sequence>
<feature type="domain" description="Glycosyltransferase subfamily 4-like N-terminal" evidence="1">
    <location>
        <begin position="13"/>
        <end position="179"/>
    </location>
</feature>
<dbReference type="InterPro" id="IPR050194">
    <property type="entry name" value="Glycosyltransferase_grp1"/>
</dbReference>
<dbReference type="EMBL" id="JANGAB010000001">
    <property type="protein sequence ID" value="MCQ4948361.1"/>
    <property type="molecule type" value="Genomic_DNA"/>
</dbReference>
<name>A0AAW5KAK5_9FIRM</name>
<accession>A0AAW5KAK5</accession>
<comment type="caution">
    <text evidence="2">The sequence shown here is derived from an EMBL/GenBank/DDBJ whole genome shotgun (WGS) entry which is preliminary data.</text>
</comment>
<dbReference type="Pfam" id="PF13692">
    <property type="entry name" value="Glyco_trans_1_4"/>
    <property type="match status" value="1"/>
</dbReference>
<dbReference type="AlphaFoldDB" id="A0AAW5KAK5"/>
<dbReference type="PANTHER" id="PTHR45947:SF3">
    <property type="entry name" value="SULFOQUINOVOSYL TRANSFERASE SQD2"/>
    <property type="match status" value="1"/>
</dbReference>
<dbReference type="Gene3D" id="3.40.50.2000">
    <property type="entry name" value="Glycogen Phosphorylase B"/>
    <property type="match status" value="2"/>
</dbReference>
<dbReference type="SUPFAM" id="SSF53756">
    <property type="entry name" value="UDP-Glycosyltransferase/glycogen phosphorylase"/>
    <property type="match status" value="1"/>
</dbReference>
<dbReference type="CDD" id="cd03811">
    <property type="entry name" value="GT4_GT28_WabH-like"/>
    <property type="match status" value="1"/>
</dbReference>
<evidence type="ECO:0000259" key="1">
    <source>
        <dbReference type="Pfam" id="PF13439"/>
    </source>
</evidence>
<protein>
    <submittedName>
        <fullName evidence="2">Glycosyltransferase</fullName>
    </submittedName>
</protein>
<dbReference type="Pfam" id="PF13439">
    <property type="entry name" value="Glyco_transf_4"/>
    <property type="match status" value="1"/>
</dbReference>
<dbReference type="GO" id="GO:0016757">
    <property type="term" value="F:glycosyltransferase activity"/>
    <property type="evidence" value="ECO:0007669"/>
    <property type="project" value="TreeGrafter"/>
</dbReference>
<evidence type="ECO:0000313" key="3">
    <source>
        <dbReference type="Proteomes" id="UP001205063"/>
    </source>
</evidence>
<reference evidence="2" key="1">
    <citation type="submission" date="2022-06" db="EMBL/GenBank/DDBJ databases">
        <title>Isolation of gut microbiota from human fecal samples.</title>
        <authorList>
            <person name="Pamer E.G."/>
            <person name="Barat B."/>
            <person name="Waligurski E."/>
            <person name="Medina S."/>
            <person name="Paddock L."/>
            <person name="Mostad J."/>
        </authorList>
    </citation>
    <scope>NUCLEOTIDE SEQUENCE</scope>
    <source>
        <strain evidence="2">DFI.7.96</strain>
    </source>
</reference>
<dbReference type="RefSeq" id="WP_256135251.1">
    <property type="nucleotide sequence ID" value="NZ_JANGAB010000001.1"/>
</dbReference>
<gene>
    <name evidence="2" type="ORF">NE646_01580</name>
</gene>
<evidence type="ECO:0000313" key="2">
    <source>
        <dbReference type="EMBL" id="MCQ4948361.1"/>
    </source>
</evidence>